<evidence type="ECO:0000259" key="3">
    <source>
        <dbReference type="Pfam" id="PF01323"/>
    </source>
</evidence>
<dbReference type="Gene3D" id="3.40.30.10">
    <property type="entry name" value="Glutaredoxin"/>
    <property type="match status" value="1"/>
</dbReference>
<evidence type="ECO:0000313" key="4">
    <source>
        <dbReference type="EMBL" id="QNP58733.1"/>
    </source>
</evidence>
<gene>
    <name evidence="4" type="ORF">H9L24_17495</name>
</gene>
<dbReference type="PANTHER" id="PTHR42943:SF2">
    <property type="entry name" value="GLUTATHIONE S-TRANSFERASE KAPPA 1"/>
    <property type="match status" value="1"/>
</dbReference>
<dbReference type="EC" id="5.99.1.4" evidence="1"/>
<dbReference type="PANTHER" id="PTHR42943">
    <property type="entry name" value="GLUTATHIONE S-TRANSFERASE KAPPA"/>
    <property type="match status" value="1"/>
</dbReference>
<comment type="similarity">
    <text evidence="1">Belongs to the GST superfamily. NadH family.</text>
</comment>
<name>A0A7H0HDW7_9BURK</name>
<dbReference type="InterPro" id="IPR051924">
    <property type="entry name" value="GST_Kappa/NadH"/>
</dbReference>
<accession>A0A7H0HDW7</accession>
<dbReference type="GO" id="GO:0004602">
    <property type="term" value="F:glutathione peroxidase activity"/>
    <property type="evidence" value="ECO:0007669"/>
    <property type="project" value="TreeGrafter"/>
</dbReference>
<sequence length="214" mass="23222">MKHITFYLDFVSPYAWLAFERMPQVLEGLSYSASYQPVLLGALLQQQGNPGPAGIPPKRDWTYRHVSWLGHALGTGLQMPARHPFKPLPLLRQALACSEDGQINRFVAGAVLRHVWLGGHDALDPARLAALAQLLEPQVRPGDDSGERAKALLRANTEQAAAAGVFGVPAYAVDGRVFWGLDGLPMLRAYLEGDAWFDGPEWSAVCQVPSGLGG</sequence>
<comment type="catalytic activity">
    <reaction evidence="1">
        <text>2-hydroxychromene-2-carboxylate = (3E)-4-(2-hydroxyphenyl)-2-oxobut-3-enoate</text>
        <dbReference type="Rhea" id="RHEA:27401"/>
        <dbReference type="ChEBI" id="CHEBI:59350"/>
        <dbReference type="ChEBI" id="CHEBI:59353"/>
        <dbReference type="EC" id="5.99.1.4"/>
    </reaction>
</comment>
<keyword evidence="1" id="KW-0413">Isomerase</keyword>
<evidence type="ECO:0000256" key="2">
    <source>
        <dbReference type="PIRSR" id="PIRSR006386-1"/>
    </source>
</evidence>
<dbReference type="GO" id="GO:0004364">
    <property type="term" value="F:glutathione transferase activity"/>
    <property type="evidence" value="ECO:0007669"/>
    <property type="project" value="TreeGrafter"/>
</dbReference>
<keyword evidence="5" id="KW-1185">Reference proteome</keyword>
<dbReference type="SUPFAM" id="SSF52833">
    <property type="entry name" value="Thioredoxin-like"/>
    <property type="match status" value="1"/>
</dbReference>
<evidence type="ECO:0000313" key="5">
    <source>
        <dbReference type="Proteomes" id="UP000516057"/>
    </source>
</evidence>
<dbReference type="RefSeq" id="WP_187735720.1">
    <property type="nucleotide sequence ID" value="NZ_CP060790.1"/>
</dbReference>
<dbReference type="AlphaFoldDB" id="A0A7H0HDW7"/>
<feature type="domain" description="DSBA-like thioredoxin" evidence="3">
    <location>
        <begin position="4"/>
        <end position="191"/>
    </location>
</feature>
<dbReference type="InterPro" id="IPR014440">
    <property type="entry name" value="HCCAis_GSTk"/>
</dbReference>
<dbReference type="GO" id="GO:0018845">
    <property type="term" value="F:2-hydroxychromene-2-carboxylate isomerase activity"/>
    <property type="evidence" value="ECO:0007669"/>
    <property type="project" value="UniProtKB-UniRule"/>
</dbReference>
<dbReference type="EMBL" id="CP060790">
    <property type="protein sequence ID" value="QNP58733.1"/>
    <property type="molecule type" value="Genomic_DNA"/>
</dbReference>
<dbReference type="Pfam" id="PF01323">
    <property type="entry name" value="DSBA"/>
    <property type="match status" value="1"/>
</dbReference>
<reference evidence="4 5" key="1">
    <citation type="submission" date="2020-08" db="EMBL/GenBank/DDBJ databases">
        <title>Genome sequence of Acidovorax monticola KACC 19171T.</title>
        <authorList>
            <person name="Hyun D.-W."/>
            <person name="Bae J.-W."/>
        </authorList>
    </citation>
    <scope>NUCLEOTIDE SEQUENCE [LARGE SCALE GENOMIC DNA]</scope>
    <source>
        <strain evidence="4 5">KACC 19171</strain>
    </source>
</reference>
<dbReference type="Proteomes" id="UP000516057">
    <property type="component" value="Chromosome"/>
</dbReference>
<feature type="active site" description="Nucleophile" evidence="2">
    <location>
        <position position="12"/>
    </location>
</feature>
<protein>
    <recommendedName>
        <fullName evidence="1">2-hydroxychromene-2-carboxylate isomerase</fullName>
        <ecNumber evidence="1">5.99.1.4</ecNumber>
    </recommendedName>
</protein>
<dbReference type="KEGG" id="amon:H9L24_17495"/>
<organism evidence="4 5">
    <name type="scientific">Paenacidovorax monticola</name>
    <dbReference type="NCBI Taxonomy" id="1926868"/>
    <lineage>
        <taxon>Bacteria</taxon>
        <taxon>Pseudomonadati</taxon>
        <taxon>Pseudomonadota</taxon>
        <taxon>Betaproteobacteria</taxon>
        <taxon>Burkholderiales</taxon>
        <taxon>Comamonadaceae</taxon>
        <taxon>Paenacidovorax</taxon>
    </lineage>
</organism>
<dbReference type="GO" id="GO:0006749">
    <property type="term" value="P:glutathione metabolic process"/>
    <property type="evidence" value="ECO:0007669"/>
    <property type="project" value="TreeGrafter"/>
</dbReference>
<dbReference type="InterPro" id="IPR036249">
    <property type="entry name" value="Thioredoxin-like_sf"/>
</dbReference>
<dbReference type="PIRSF" id="PIRSF006386">
    <property type="entry name" value="HCCAis_GSTk"/>
    <property type="match status" value="1"/>
</dbReference>
<evidence type="ECO:0000256" key="1">
    <source>
        <dbReference type="PIRNR" id="PIRNR006386"/>
    </source>
</evidence>
<proteinExistence type="inferred from homology"/>
<dbReference type="InterPro" id="IPR001853">
    <property type="entry name" value="DSBA-like_thioredoxin_dom"/>
</dbReference>